<dbReference type="InterPro" id="IPR011050">
    <property type="entry name" value="Pectin_lyase_fold/virulence"/>
</dbReference>
<dbReference type="EMBL" id="BDRX01000030">
    <property type="protein sequence ID" value="GBF92252.1"/>
    <property type="molecule type" value="Genomic_DNA"/>
</dbReference>
<dbReference type="SUPFAM" id="SSF51126">
    <property type="entry name" value="Pectin lyase-like"/>
    <property type="match status" value="1"/>
</dbReference>
<feature type="compositionally biased region" description="Low complexity" evidence="1">
    <location>
        <begin position="11"/>
        <end position="24"/>
    </location>
</feature>
<evidence type="ECO:0008006" key="4">
    <source>
        <dbReference type="Google" id="ProtNLM"/>
    </source>
</evidence>
<evidence type="ECO:0000256" key="1">
    <source>
        <dbReference type="SAM" id="MobiDB-lite"/>
    </source>
</evidence>
<evidence type="ECO:0000313" key="3">
    <source>
        <dbReference type="Proteomes" id="UP000247498"/>
    </source>
</evidence>
<dbReference type="Gene3D" id="2.160.20.10">
    <property type="entry name" value="Single-stranded right-handed beta-helix, Pectin lyase-like"/>
    <property type="match status" value="1"/>
</dbReference>
<dbReference type="InParanoid" id="A0A2V0P002"/>
<dbReference type="Proteomes" id="UP000247498">
    <property type="component" value="Unassembled WGS sequence"/>
</dbReference>
<keyword evidence="3" id="KW-1185">Reference proteome</keyword>
<accession>A0A2V0P002</accession>
<proteinExistence type="predicted"/>
<name>A0A2V0P002_9CHLO</name>
<comment type="caution">
    <text evidence="2">The sequence shown here is derived from an EMBL/GenBank/DDBJ whole genome shotgun (WGS) entry which is preliminary data.</text>
</comment>
<organism evidence="2 3">
    <name type="scientific">Raphidocelis subcapitata</name>
    <dbReference type="NCBI Taxonomy" id="307507"/>
    <lineage>
        <taxon>Eukaryota</taxon>
        <taxon>Viridiplantae</taxon>
        <taxon>Chlorophyta</taxon>
        <taxon>core chlorophytes</taxon>
        <taxon>Chlorophyceae</taxon>
        <taxon>CS clade</taxon>
        <taxon>Sphaeropleales</taxon>
        <taxon>Selenastraceae</taxon>
        <taxon>Raphidocelis</taxon>
    </lineage>
</organism>
<evidence type="ECO:0000313" key="2">
    <source>
        <dbReference type="EMBL" id="GBF92252.1"/>
    </source>
</evidence>
<reference evidence="2 3" key="1">
    <citation type="journal article" date="2018" name="Sci. Rep.">
        <title>Raphidocelis subcapitata (=Pseudokirchneriella subcapitata) provides an insight into genome evolution and environmental adaptations in the Sphaeropleales.</title>
        <authorList>
            <person name="Suzuki S."/>
            <person name="Yamaguchi H."/>
            <person name="Nakajima N."/>
            <person name="Kawachi M."/>
        </authorList>
    </citation>
    <scope>NUCLEOTIDE SEQUENCE [LARGE SCALE GENOMIC DNA]</scope>
    <source>
        <strain evidence="2 3">NIES-35</strain>
    </source>
</reference>
<protein>
    <recommendedName>
        <fullName evidence="4">Right handed beta helix domain-containing protein</fullName>
    </recommendedName>
</protein>
<sequence length="545" mass="58297">MKTSPYPAEYGAGTPAPRRTPARTAARDGRPTAPSRRGSGWALALALAAAAAAAARAAAPPVNPPCQPSGAGTDYVVGPDPGQLATLAEVPWEALGPGDTVRIHWQATPYLGKLLLMAEGTAERPVRLCGVPGPKGERPIINGAGATSRAALGPHYASSDYDRKYHEGRSVVVIKSSAQADWTSCPSHIRIDGLEIRNAHPSRSFTDTAGVKRRYEAFGACVWVDRGHNVTLAFNRIRGCSQAVFSKSTDDGDFAVTRDLTLQANEFIGNGVAGADTMHTTYLQSVGLLLEFNHYYPLSAGAAGNAIKDRSVGTVIRYNRIEGGAHSIDLVEAEDYPQTALADPRYRRAYVYGNQIVKPGGTGSAVHYGGDHYTAQRNDTWGEPIFRRGTLYFFHNTLRLTGGEGVVFQLSTTKEQAQVWNNVVIFDAGTQWMRWRASSEVGPPWTPGGVVRLGRNWVNAGWVDSDEWHHVPGQLLGTELLVTGDAPPVNLTTWAPLPGGAAVDAGQAAPPGVSLHPVRWQLDRLARAQPRKVKGAAADLGAVEL</sequence>
<dbReference type="AlphaFoldDB" id="A0A2V0P002"/>
<feature type="region of interest" description="Disordered" evidence="1">
    <location>
        <begin position="1"/>
        <end position="38"/>
    </location>
</feature>
<gene>
    <name evidence="2" type="ORF">Rsub_05335</name>
</gene>
<dbReference type="OrthoDB" id="10657072at2759"/>
<dbReference type="InterPro" id="IPR012334">
    <property type="entry name" value="Pectin_lyas_fold"/>
</dbReference>